<name>A0A8K1LEV9_9PASS</name>
<keyword evidence="3" id="KW-1185">Reference proteome</keyword>
<dbReference type="EMBL" id="SWJQ01000738">
    <property type="protein sequence ID" value="TRZ11251.1"/>
    <property type="molecule type" value="Genomic_DNA"/>
</dbReference>
<comment type="caution">
    <text evidence="2">The sequence shown here is derived from an EMBL/GenBank/DDBJ whole genome shotgun (WGS) entry which is preliminary data.</text>
</comment>
<dbReference type="AlphaFoldDB" id="A0A8K1LEV9"/>
<protein>
    <submittedName>
        <fullName evidence="2">Uncharacterized protein</fullName>
    </submittedName>
</protein>
<evidence type="ECO:0000313" key="2">
    <source>
        <dbReference type="EMBL" id="TRZ11251.1"/>
    </source>
</evidence>
<sequence length="93" mass="9991">MEQDLSSGMEQELIPTPPPGKGAEFRDGAGPDPEISYRERLGMEQDLIPESPPGKGELSSGMEQDLIPKSPRKGAELRDGAGADPEISSRERS</sequence>
<evidence type="ECO:0000256" key="1">
    <source>
        <dbReference type="SAM" id="MobiDB-lite"/>
    </source>
</evidence>
<feature type="compositionally biased region" description="Basic and acidic residues" evidence="1">
    <location>
        <begin position="23"/>
        <end position="43"/>
    </location>
</feature>
<gene>
    <name evidence="2" type="ORF">HGM15179_015851</name>
</gene>
<dbReference type="Proteomes" id="UP000796761">
    <property type="component" value="Unassembled WGS sequence"/>
</dbReference>
<accession>A0A8K1LEV9</accession>
<evidence type="ECO:0000313" key="3">
    <source>
        <dbReference type="Proteomes" id="UP000796761"/>
    </source>
</evidence>
<feature type="region of interest" description="Disordered" evidence="1">
    <location>
        <begin position="1"/>
        <end position="93"/>
    </location>
</feature>
<dbReference type="OrthoDB" id="7881762at2759"/>
<reference evidence="2" key="1">
    <citation type="submission" date="2019-04" db="EMBL/GenBank/DDBJ databases">
        <title>Genome assembly of Zosterops borbonicus 15179.</title>
        <authorList>
            <person name="Leroy T."/>
            <person name="Anselmetti Y."/>
            <person name="Tilak M.-K."/>
            <person name="Nabholz B."/>
        </authorList>
    </citation>
    <scope>NUCLEOTIDE SEQUENCE</scope>
    <source>
        <strain evidence="2">HGM_15179</strain>
        <tissue evidence="2">Muscle</tissue>
    </source>
</reference>
<proteinExistence type="predicted"/>
<feature type="compositionally biased region" description="Basic and acidic residues" evidence="1">
    <location>
        <begin position="73"/>
        <end position="93"/>
    </location>
</feature>
<organism evidence="2 3">
    <name type="scientific">Zosterops borbonicus</name>
    <dbReference type="NCBI Taxonomy" id="364589"/>
    <lineage>
        <taxon>Eukaryota</taxon>
        <taxon>Metazoa</taxon>
        <taxon>Chordata</taxon>
        <taxon>Craniata</taxon>
        <taxon>Vertebrata</taxon>
        <taxon>Euteleostomi</taxon>
        <taxon>Archelosauria</taxon>
        <taxon>Archosauria</taxon>
        <taxon>Dinosauria</taxon>
        <taxon>Saurischia</taxon>
        <taxon>Theropoda</taxon>
        <taxon>Coelurosauria</taxon>
        <taxon>Aves</taxon>
        <taxon>Neognathae</taxon>
        <taxon>Neoaves</taxon>
        <taxon>Telluraves</taxon>
        <taxon>Australaves</taxon>
        <taxon>Passeriformes</taxon>
        <taxon>Sylvioidea</taxon>
        <taxon>Zosteropidae</taxon>
        <taxon>Zosterops</taxon>
    </lineage>
</organism>